<gene>
    <name evidence="3" type="ORF">NLJ89_g6668</name>
</gene>
<feature type="region of interest" description="Disordered" evidence="2">
    <location>
        <begin position="158"/>
        <end position="231"/>
    </location>
</feature>
<dbReference type="OrthoDB" id="3060861at2759"/>
<accession>A0A9W8MTV2</accession>
<proteinExistence type="predicted"/>
<feature type="compositionally biased region" description="Polar residues" evidence="2">
    <location>
        <begin position="192"/>
        <end position="210"/>
    </location>
</feature>
<evidence type="ECO:0000313" key="4">
    <source>
        <dbReference type="Proteomes" id="UP001148786"/>
    </source>
</evidence>
<name>A0A9W8MTV2_9AGAR</name>
<keyword evidence="1" id="KW-0175">Coiled coil</keyword>
<evidence type="ECO:0000256" key="2">
    <source>
        <dbReference type="SAM" id="MobiDB-lite"/>
    </source>
</evidence>
<sequence length="391" mass="42993">MQGSRTSPRKTGTSIKKDHLTVPASKKGTKKIKSQSGSKAHALSTLDKTSADNTVLKKTRKPAHCRICEGRPLRIQCEHTKSGAIYLLEKKAHETLMSLPLPSASPNDPPVAQPSPQQYNTSENSTLPILPSKDMQVEVPPDLFVESVPNQEVGLYTLDSPVTPRNVHTLPPFPKSPTSPQIDPALEHFSVRDSTSSPHLNPADSSPQATVSSSGAVSRRAAARERGTIEGVMRGVSEEHIIYRTKGIPEPLTSSKQASKHFLETFNSIIQKCDTLSRKTGCWLFVGAQHPNASRQAIHYASPRLRRDGAQATDELGTSFVDLIRRITVSRQQEAFEMQQELRAAQDREKALTSDVDILSRELETTKEKSDREAKLIQEYIALYGPLPGAK</sequence>
<evidence type="ECO:0000256" key="1">
    <source>
        <dbReference type="SAM" id="Coils"/>
    </source>
</evidence>
<organism evidence="3 4">
    <name type="scientific">Agrocybe chaxingu</name>
    <dbReference type="NCBI Taxonomy" id="84603"/>
    <lineage>
        <taxon>Eukaryota</taxon>
        <taxon>Fungi</taxon>
        <taxon>Dikarya</taxon>
        <taxon>Basidiomycota</taxon>
        <taxon>Agaricomycotina</taxon>
        <taxon>Agaricomycetes</taxon>
        <taxon>Agaricomycetidae</taxon>
        <taxon>Agaricales</taxon>
        <taxon>Agaricineae</taxon>
        <taxon>Strophariaceae</taxon>
        <taxon>Agrocybe</taxon>
    </lineage>
</organism>
<comment type="caution">
    <text evidence="3">The sequence shown here is derived from an EMBL/GenBank/DDBJ whole genome shotgun (WGS) entry which is preliminary data.</text>
</comment>
<dbReference type="Proteomes" id="UP001148786">
    <property type="component" value="Unassembled WGS sequence"/>
</dbReference>
<evidence type="ECO:0000313" key="3">
    <source>
        <dbReference type="EMBL" id="KAJ3506796.1"/>
    </source>
</evidence>
<protein>
    <submittedName>
        <fullName evidence="3">Uncharacterized protein</fullName>
    </submittedName>
</protein>
<dbReference type="EMBL" id="JANKHO010000725">
    <property type="protein sequence ID" value="KAJ3506796.1"/>
    <property type="molecule type" value="Genomic_DNA"/>
</dbReference>
<feature type="compositionally biased region" description="Polar residues" evidence="2">
    <location>
        <begin position="114"/>
        <end position="127"/>
    </location>
</feature>
<feature type="compositionally biased region" description="Low complexity" evidence="2">
    <location>
        <begin position="211"/>
        <end position="220"/>
    </location>
</feature>
<dbReference type="AlphaFoldDB" id="A0A9W8MTV2"/>
<feature type="region of interest" description="Disordered" evidence="2">
    <location>
        <begin position="100"/>
        <end position="128"/>
    </location>
</feature>
<feature type="compositionally biased region" description="Polar residues" evidence="2">
    <location>
        <begin position="1"/>
        <end position="14"/>
    </location>
</feature>
<keyword evidence="4" id="KW-1185">Reference proteome</keyword>
<feature type="coiled-coil region" evidence="1">
    <location>
        <begin position="342"/>
        <end position="369"/>
    </location>
</feature>
<feature type="region of interest" description="Disordered" evidence="2">
    <location>
        <begin position="1"/>
        <end position="45"/>
    </location>
</feature>
<reference evidence="3" key="1">
    <citation type="submission" date="2022-07" db="EMBL/GenBank/DDBJ databases">
        <title>Genome Sequence of Agrocybe chaxingu.</title>
        <authorList>
            <person name="Buettner E."/>
        </authorList>
    </citation>
    <scope>NUCLEOTIDE SEQUENCE</scope>
    <source>
        <strain evidence="3">MP-N11</strain>
    </source>
</reference>